<evidence type="ECO:0000259" key="1">
    <source>
        <dbReference type="PROSITE" id="PS50943"/>
    </source>
</evidence>
<evidence type="ECO:0000313" key="3">
    <source>
        <dbReference type="Proteomes" id="UP000185557"/>
    </source>
</evidence>
<keyword evidence="3" id="KW-1185">Reference proteome</keyword>
<feature type="domain" description="HTH cro/C1-type" evidence="1">
    <location>
        <begin position="13"/>
        <end position="69"/>
    </location>
</feature>
<dbReference type="GO" id="GO:0003677">
    <property type="term" value="F:DNA binding"/>
    <property type="evidence" value="ECO:0007669"/>
    <property type="project" value="InterPro"/>
</dbReference>
<dbReference type="STRING" id="549789.NIES30_18870"/>
<dbReference type="CDD" id="cd00093">
    <property type="entry name" value="HTH_XRE"/>
    <property type="match status" value="1"/>
</dbReference>
<dbReference type="EMBL" id="MRCG01000015">
    <property type="protein sequence ID" value="OKH45931.1"/>
    <property type="molecule type" value="Genomic_DNA"/>
</dbReference>
<dbReference type="InterPro" id="IPR001387">
    <property type="entry name" value="Cro/C1-type_HTH"/>
</dbReference>
<accession>A0A1U7J210</accession>
<proteinExistence type="predicted"/>
<dbReference type="OrthoDB" id="516913at2"/>
<organism evidence="2 3">
    <name type="scientific">Phormidium tenue NIES-30</name>
    <dbReference type="NCBI Taxonomy" id="549789"/>
    <lineage>
        <taxon>Bacteria</taxon>
        <taxon>Bacillati</taxon>
        <taxon>Cyanobacteriota</taxon>
        <taxon>Cyanophyceae</taxon>
        <taxon>Oscillatoriophycideae</taxon>
        <taxon>Oscillatoriales</taxon>
        <taxon>Oscillatoriaceae</taxon>
        <taxon>Phormidium</taxon>
    </lineage>
</organism>
<reference evidence="2 3" key="1">
    <citation type="submission" date="2016-11" db="EMBL/GenBank/DDBJ databases">
        <title>Draft Genome Sequences of Nine Cyanobacterial Strains from Diverse Habitats.</title>
        <authorList>
            <person name="Zhu T."/>
            <person name="Hou S."/>
            <person name="Lu X."/>
            <person name="Hess W.R."/>
        </authorList>
    </citation>
    <scope>NUCLEOTIDE SEQUENCE [LARGE SCALE GENOMIC DNA]</scope>
    <source>
        <strain evidence="2 3">NIES-30</strain>
    </source>
</reference>
<dbReference type="PROSITE" id="PS50943">
    <property type="entry name" value="HTH_CROC1"/>
    <property type="match status" value="1"/>
</dbReference>
<dbReference type="InterPro" id="IPR010982">
    <property type="entry name" value="Lambda_DNA-bd_dom_sf"/>
</dbReference>
<comment type="caution">
    <text evidence="2">The sequence shown here is derived from an EMBL/GenBank/DDBJ whole genome shotgun (WGS) entry which is preliminary data.</text>
</comment>
<dbReference type="Proteomes" id="UP000185557">
    <property type="component" value="Unassembled WGS sequence"/>
</dbReference>
<dbReference type="AlphaFoldDB" id="A0A1U7J210"/>
<dbReference type="Pfam" id="PF01381">
    <property type="entry name" value="HTH_3"/>
    <property type="match status" value="1"/>
</dbReference>
<dbReference type="SMART" id="SM00530">
    <property type="entry name" value="HTH_XRE"/>
    <property type="match status" value="1"/>
</dbReference>
<sequence length="80" mass="9068">MSDEAPKQQPSPLKQMRQRVGLTQAELARRIGVSDRAVRAWEKGEYPPTLTVPQMRSLCKELAITFDELPDEFGPSKNQN</sequence>
<name>A0A1U7J210_9CYAN</name>
<dbReference type="Gene3D" id="1.10.260.40">
    <property type="entry name" value="lambda repressor-like DNA-binding domains"/>
    <property type="match status" value="1"/>
</dbReference>
<gene>
    <name evidence="2" type="ORF">NIES30_18870</name>
</gene>
<protein>
    <recommendedName>
        <fullName evidence="1">HTH cro/C1-type domain-containing protein</fullName>
    </recommendedName>
</protein>
<evidence type="ECO:0000313" key="2">
    <source>
        <dbReference type="EMBL" id="OKH45931.1"/>
    </source>
</evidence>
<dbReference type="RefSeq" id="WP_073609982.1">
    <property type="nucleotide sequence ID" value="NZ_MRCG01000015.1"/>
</dbReference>
<dbReference type="SUPFAM" id="SSF47413">
    <property type="entry name" value="lambda repressor-like DNA-binding domains"/>
    <property type="match status" value="1"/>
</dbReference>